<evidence type="ECO:0000256" key="3">
    <source>
        <dbReference type="ARBA" id="ARBA00022475"/>
    </source>
</evidence>
<evidence type="ECO:0000256" key="9">
    <source>
        <dbReference type="ARBA" id="ARBA00022833"/>
    </source>
</evidence>
<dbReference type="Pfam" id="PF00571">
    <property type="entry name" value="CBS"/>
    <property type="match status" value="2"/>
</dbReference>
<evidence type="ECO:0000259" key="18">
    <source>
        <dbReference type="PROSITE" id="PS51371"/>
    </source>
</evidence>
<dbReference type="Pfam" id="PF02163">
    <property type="entry name" value="Peptidase_M50"/>
    <property type="match status" value="2"/>
</dbReference>
<keyword evidence="8 14" id="KW-0378">Hydrolase</keyword>
<keyword evidence="12 17" id="KW-0129">CBS domain</keyword>
<keyword evidence="3 14" id="KW-1003">Cell membrane</keyword>
<dbReference type="EMBL" id="JACIEN010000002">
    <property type="protein sequence ID" value="MBB4016965.1"/>
    <property type="molecule type" value="Genomic_DNA"/>
</dbReference>
<evidence type="ECO:0000256" key="6">
    <source>
        <dbReference type="ARBA" id="ARBA00022723"/>
    </source>
</evidence>
<evidence type="ECO:0000313" key="20">
    <source>
        <dbReference type="Proteomes" id="UP000577362"/>
    </source>
</evidence>
<protein>
    <recommendedName>
        <fullName evidence="14">Zinc metalloprotease</fullName>
    </recommendedName>
</protein>
<evidence type="ECO:0000256" key="14">
    <source>
        <dbReference type="PIRNR" id="PIRNR006404"/>
    </source>
</evidence>
<name>A0A840BUA3_9HYPH</name>
<keyword evidence="6 14" id="KW-0479">Metal-binding</keyword>
<evidence type="ECO:0000256" key="2">
    <source>
        <dbReference type="ARBA" id="ARBA00007931"/>
    </source>
</evidence>
<feature type="domain" description="CBS" evidence="18">
    <location>
        <begin position="238"/>
        <end position="295"/>
    </location>
</feature>
<evidence type="ECO:0000256" key="16">
    <source>
        <dbReference type="PIRSR" id="PIRSR006404-2"/>
    </source>
</evidence>
<comment type="similarity">
    <text evidence="2 14">Belongs to the peptidase M50B family.</text>
</comment>
<dbReference type="GO" id="GO:0046872">
    <property type="term" value="F:metal ion binding"/>
    <property type="evidence" value="ECO:0007669"/>
    <property type="project" value="UniProtKB-UniRule"/>
</dbReference>
<feature type="transmembrane region" description="Helical" evidence="14">
    <location>
        <begin position="98"/>
        <end position="118"/>
    </location>
</feature>
<feature type="transmembrane region" description="Helical" evidence="14">
    <location>
        <begin position="190"/>
        <end position="216"/>
    </location>
</feature>
<feature type="binding site" evidence="16">
    <location>
        <position position="62"/>
    </location>
    <ligand>
        <name>Zn(2+)</name>
        <dbReference type="ChEBI" id="CHEBI:29105"/>
        <note>catalytic</note>
    </ligand>
</feature>
<feature type="transmembrane region" description="Helical" evidence="14">
    <location>
        <begin position="138"/>
        <end position="158"/>
    </location>
</feature>
<comment type="subcellular location">
    <subcellularLocation>
        <location evidence="1 14">Cell membrane</location>
        <topology evidence="1 14">Multi-pass membrane protein</topology>
    </subcellularLocation>
</comment>
<dbReference type="GO" id="GO:0006508">
    <property type="term" value="P:proteolysis"/>
    <property type="evidence" value="ECO:0007669"/>
    <property type="project" value="UniProtKB-KW"/>
</dbReference>
<feature type="active site" evidence="15">
    <location>
        <position position="59"/>
    </location>
</feature>
<proteinExistence type="inferred from homology"/>
<dbReference type="Gene3D" id="3.10.580.10">
    <property type="entry name" value="CBS-domain"/>
    <property type="match status" value="1"/>
</dbReference>
<keyword evidence="10 14" id="KW-1133">Transmembrane helix</keyword>
<dbReference type="SMART" id="SM00116">
    <property type="entry name" value="CBS"/>
    <property type="match status" value="2"/>
</dbReference>
<accession>A0A840BUA3</accession>
<keyword evidence="11 14" id="KW-0482">Metalloprotease</keyword>
<dbReference type="InterPro" id="IPR016483">
    <property type="entry name" value="UCP006404_Pept_M50_CBS"/>
</dbReference>
<evidence type="ECO:0000256" key="12">
    <source>
        <dbReference type="ARBA" id="ARBA00023122"/>
    </source>
</evidence>
<dbReference type="Proteomes" id="UP000577362">
    <property type="component" value="Unassembled WGS sequence"/>
</dbReference>
<evidence type="ECO:0000256" key="11">
    <source>
        <dbReference type="ARBA" id="ARBA00023049"/>
    </source>
</evidence>
<keyword evidence="9 14" id="KW-0862">Zinc</keyword>
<comment type="cofactor">
    <cofactor evidence="14 16">
        <name>Zn(2+)</name>
        <dbReference type="ChEBI" id="CHEBI:29105"/>
    </cofactor>
    <text evidence="14 16">Binds 1 zinc ion per subunit.</text>
</comment>
<dbReference type="GO" id="GO:0008237">
    <property type="term" value="F:metallopeptidase activity"/>
    <property type="evidence" value="ECO:0007669"/>
    <property type="project" value="UniProtKB-UniRule"/>
</dbReference>
<feature type="transmembrane region" description="Helical" evidence="14">
    <location>
        <begin position="45"/>
        <end position="65"/>
    </location>
</feature>
<dbReference type="PANTHER" id="PTHR39188">
    <property type="entry name" value="MEMBRANE-ASSOCIATED ZINC METALLOPROTEASE M50B"/>
    <property type="match status" value="1"/>
</dbReference>
<dbReference type="GO" id="GO:0005886">
    <property type="term" value="C:plasma membrane"/>
    <property type="evidence" value="ECO:0007669"/>
    <property type="project" value="UniProtKB-SubCell"/>
</dbReference>
<dbReference type="InterPro" id="IPR008915">
    <property type="entry name" value="Peptidase_M50"/>
</dbReference>
<evidence type="ECO:0000256" key="10">
    <source>
        <dbReference type="ARBA" id="ARBA00022989"/>
    </source>
</evidence>
<dbReference type="InterPro" id="IPR000644">
    <property type="entry name" value="CBS_dom"/>
</dbReference>
<dbReference type="AlphaFoldDB" id="A0A840BUA3"/>
<evidence type="ECO:0000256" key="4">
    <source>
        <dbReference type="ARBA" id="ARBA00022670"/>
    </source>
</evidence>
<evidence type="ECO:0000313" key="19">
    <source>
        <dbReference type="EMBL" id="MBB4016965.1"/>
    </source>
</evidence>
<keyword evidence="4 14" id="KW-0645">Protease</keyword>
<reference evidence="19 20" key="1">
    <citation type="submission" date="2020-08" db="EMBL/GenBank/DDBJ databases">
        <title>Genomic Encyclopedia of Type Strains, Phase IV (KMG-IV): sequencing the most valuable type-strain genomes for metagenomic binning, comparative biology and taxonomic classification.</title>
        <authorList>
            <person name="Goeker M."/>
        </authorList>
    </citation>
    <scope>NUCLEOTIDE SEQUENCE [LARGE SCALE GENOMIC DNA]</scope>
    <source>
        <strain evidence="19 20">DSM 103737</strain>
    </source>
</reference>
<organism evidence="19 20">
    <name type="scientific">Chelatococcus caeni</name>
    <dbReference type="NCBI Taxonomy" id="1348468"/>
    <lineage>
        <taxon>Bacteria</taxon>
        <taxon>Pseudomonadati</taxon>
        <taxon>Pseudomonadota</taxon>
        <taxon>Alphaproteobacteria</taxon>
        <taxon>Hyphomicrobiales</taxon>
        <taxon>Chelatococcaceae</taxon>
        <taxon>Chelatococcus</taxon>
    </lineage>
</organism>
<keyword evidence="13 14" id="KW-0472">Membrane</keyword>
<feature type="binding site" evidence="16">
    <location>
        <position position="161"/>
    </location>
    <ligand>
        <name>Zn(2+)</name>
        <dbReference type="ChEBI" id="CHEBI:29105"/>
        <note>catalytic</note>
    </ligand>
</feature>
<feature type="transmembrane region" description="Helical" evidence="14">
    <location>
        <begin position="7"/>
        <end position="33"/>
    </location>
</feature>
<gene>
    <name evidence="19" type="ORF">GGR16_001994</name>
</gene>
<feature type="domain" description="CBS" evidence="18">
    <location>
        <begin position="301"/>
        <end position="359"/>
    </location>
</feature>
<evidence type="ECO:0000256" key="5">
    <source>
        <dbReference type="ARBA" id="ARBA00022692"/>
    </source>
</evidence>
<evidence type="ECO:0000256" key="13">
    <source>
        <dbReference type="ARBA" id="ARBA00023136"/>
    </source>
</evidence>
<feature type="binding site" evidence="16">
    <location>
        <position position="58"/>
    </location>
    <ligand>
        <name>Zn(2+)</name>
        <dbReference type="ChEBI" id="CHEBI:29105"/>
        <note>catalytic</note>
    </ligand>
</feature>
<keyword evidence="5 14" id="KW-0812">Transmembrane</keyword>
<keyword evidence="20" id="KW-1185">Reference proteome</keyword>
<dbReference type="PANTHER" id="PTHR39188:SF3">
    <property type="entry name" value="STAGE IV SPORULATION PROTEIN FB"/>
    <property type="match status" value="1"/>
</dbReference>
<dbReference type="PROSITE" id="PS51371">
    <property type="entry name" value="CBS"/>
    <property type="match status" value="2"/>
</dbReference>
<dbReference type="SUPFAM" id="SSF54631">
    <property type="entry name" value="CBS-domain pair"/>
    <property type="match status" value="1"/>
</dbReference>
<dbReference type="RefSeq" id="WP_019402120.1">
    <property type="nucleotide sequence ID" value="NZ_JACIEN010000002.1"/>
</dbReference>
<comment type="caution">
    <text evidence="19">The sequence shown here is derived from an EMBL/GenBank/DDBJ whole genome shotgun (WGS) entry which is preliminary data.</text>
</comment>
<sequence>MPWSIHVGTIAGTAVRIHVTFLLFLAWIGFAQWRLGGPAAAADSVLFIALLFLCVLLHEFGHVLAARRYGVRTPHITLFPIGGVASLERIPEKPGEELVVAVAGPAVNVVIALVLVIILGATVDLTDMARLEDPRVSLLARLAGANIILVLFNMIPAFPMDGGRVLRALLAMRVGFSRATQLAATIGQGFAFLLGFAGLFLNPLLIFIAIFVYLAASSEAEHVAFRDVTRGLPVGEAMITQFEVLGPQSSLDDAVETMIRTSQKEFPVVDGGGHLRGILTRDALVMALRNHGAASPVIEVMNAEVPTIHYRQPLEAAFRKLNEAKAPALGVLDGNDRLVGLLTAENIGEMMLVRSVQPEWRFGHRNPRA</sequence>
<evidence type="ECO:0000256" key="1">
    <source>
        <dbReference type="ARBA" id="ARBA00004651"/>
    </source>
</evidence>
<dbReference type="InterPro" id="IPR046342">
    <property type="entry name" value="CBS_dom_sf"/>
</dbReference>
<dbReference type="CDD" id="cd06164">
    <property type="entry name" value="S2P-M50_SpoIVFB_CBS"/>
    <property type="match status" value="1"/>
</dbReference>
<evidence type="ECO:0000256" key="7">
    <source>
        <dbReference type="ARBA" id="ARBA00022737"/>
    </source>
</evidence>
<evidence type="ECO:0000256" key="8">
    <source>
        <dbReference type="ARBA" id="ARBA00022801"/>
    </source>
</evidence>
<evidence type="ECO:0000256" key="15">
    <source>
        <dbReference type="PIRSR" id="PIRSR006404-1"/>
    </source>
</evidence>
<keyword evidence="7" id="KW-0677">Repeat</keyword>
<dbReference type="PIRSF" id="PIRSF006404">
    <property type="entry name" value="UCP006404_Pept_M50_CBS"/>
    <property type="match status" value="1"/>
</dbReference>
<evidence type="ECO:0000256" key="17">
    <source>
        <dbReference type="PROSITE-ProRule" id="PRU00703"/>
    </source>
</evidence>